<feature type="non-terminal residue" evidence="3">
    <location>
        <position position="1"/>
    </location>
</feature>
<accession>A0A699L7Z6</accession>
<keyword evidence="3" id="KW-0808">Transferase</keyword>
<evidence type="ECO:0000256" key="1">
    <source>
        <dbReference type="SAM" id="Coils"/>
    </source>
</evidence>
<dbReference type="AlphaFoldDB" id="A0A699L7Z6"/>
<protein>
    <submittedName>
        <fullName evidence="3">Ribonuclease H-like domain, reverse transcriptase, RNA-dependent DNA polymerase</fullName>
    </submittedName>
</protein>
<evidence type="ECO:0000256" key="2">
    <source>
        <dbReference type="SAM" id="MobiDB-lite"/>
    </source>
</evidence>
<dbReference type="GO" id="GO:0003964">
    <property type="term" value="F:RNA-directed DNA polymerase activity"/>
    <property type="evidence" value="ECO:0007669"/>
    <property type="project" value="UniProtKB-KW"/>
</dbReference>
<gene>
    <name evidence="3" type="ORF">Tci_699103</name>
</gene>
<sequence>AKTTSWNEFSSTMASAIICLAINQKFNFSKYIFDNMVRNLEGGVKFLMFPRFMQVFLVKQVEGMFKHNEIYVTPSHSKKVVTYEVVYEKMYDRVERASTTATGLDADQDRGIISKTQFMATLNEPSSIGTSSGSGPRRQETMGDVDAQTRSERVSKFSNDPPLSRVNTLRSGEDRLKIFELIKFCTQLQSKVLALKTTKTNQALEIGSLKRRVKKLEKKANKRTHKLKRLYKIGSSRRIESSDEASLGDQEDASKQRRIIDNLDADEGVTLVNETHTYTHTTLVDYIFCAH</sequence>
<feature type="region of interest" description="Disordered" evidence="2">
    <location>
        <begin position="124"/>
        <end position="166"/>
    </location>
</feature>
<keyword evidence="3" id="KW-0695">RNA-directed DNA polymerase</keyword>
<keyword evidence="1" id="KW-0175">Coiled coil</keyword>
<feature type="coiled-coil region" evidence="1">
    <location>
        <begin position="199"/>
        <end position="226"/>
    </location>
</feature>
<dbReference type="EMBL" id="BKCJ010590002">
    <property type="protein sequence ID" value="GFB27132.1"/>
    <property type="molecule type" value="Genomic_DNA"/>
</dbReference>
<comment type="caution">
    <text evidence="3">The sequence shown here is derived from an EMBL/GenBank/DDBJ whole genome shotgun (WGS) entry which is preliminary data.</text>
</comment>
<reference evidence="3" key="1">
    <citation type="journal article" date="2019" name="Sci. Rep.">
        <title>Draft genome of Tanacetum cinerariifolium, the natural source of mosquito coil.</title>
        <authorList>
            <person name="Yamashiro T."/>
            <person name="Shiraishi A."/>
            <person name="Satake H."/>
            <person name="Nakayama K."/>
        </authorList>
    </citation>
    <scope>NUCLEOTIDE SEQUENCE</scope>
</reference>
<proteinExistence type="predicted"/>
<feature type="compositionally biased region" description="Low complexity" evidence="2">
    <location>
        <begin position="126"/>
        <end position="135"/>
    </location>
</feature>
<organism evidence="3">
    <name type="scientific">Tanacetum cinerariifolium</name>
    <name type="common">Dalmatian daisy</name>
    <name type="synonym">Chrysanthemum cinerariifolium</name>
    <dbReference type="NCBI Taxonomy" id="118510"/>
    <lineage>
        <taxon>Eukaryota</taxon>
        <taxon>Viridiplantae</taxon>
        <taxon>Streptophyta</taxon>
        <taxon>Embryophyta</taxon>
        <taxon>Tracheophyta</taxon>
        <taxon>Spermatophyta</taxon>
        <taxon>Magnoliopsida</taxon>
        <taxon>eudicotyledons</taxon>
        <taxon>Gunneridae</taxon>
        <taxon>Pentapetalae</taxon>
        <taxon>asterids</taxon>
        <taxon>campanulids</taxon>
        <taxon>Asterales</taxon>
        <taxon>Asteraceae</taxon>
        <taxon>Asteroideae</taxon>
        <taxon>Anthemideae</taxon>
        <taxon>Anthemidinae</taxon>
        <taxon>Tanacetum</taxon>
    </lineage>
</organism>
<evidence type="ECO:0000313" key="3">
    <source>
        <dbReference type="EMBL" id="GFB27132.1"/>
    </source>
</evidence>
<feature type="compositionally biased region" description="Basic and acidic residues" evidence="2">
    <location>
        <begin position="137"/>
        <end position="155"/>
    </location>
</feature>
<keyword evidence="3" id="KW-0548">Nucleotidyltransferase</keyword>
<name>A0A699L7Z6_TANCI</name>